<dbReference type="PANTHER" id="PTHR36981">
    <property type="entry name" value="ZGC:195170"/>
    <property type="match status" value="1"/>
</dbReference>
<evidence type="ECO:0000313" key="2">
    <source>
        <dbReference type="EMBL" id="KAK2555946.1"/>
    </source>
</evidence>
<dbReference type="Proteomes" id="UP001249851">
    <property type="component" value="Unassembled WGS sequence"/>
</dbReference>
<reference evidence="2" key="1">
    <citation type="journal article" date="2023" name="G3 (Bethesda)">
        <title>Whole genome assembly and annotation of the endangered Caribbean coral Acropora cervicornis.</title>
        <authorList>
            <person name="Selwyn J.D."/>
            <person name="Vollmer S.V."/>
        </authorList>
    </citation>
    <scope>NUCLEOTIDE SEQUENCE</scope>
    <source>
        <strain evidence="2">K2</strain>
    </source>
</reference>
<dbReference type="PANTHER" id="PTHR36981:SF1">
    <property type="entry name" value="P2X PURINORECEPTOR 7 INTRACELLULAR DOMAIN-CONTAINING PROTEIN"/>
    <property type="match status" value="1"/>
</dbReference>
<dbReference type="EMBL" id="JARQWQ010000059">
    <property type="protein sequence ID" value="KAK2555946.1"/>
    <property type="molecule type" value="Genomic_DNA"/>
</dbReference>
<sequence length="175" mass="20249">MTLWSRFRPKKKLQNTLSSLPWKTLLSRFSGEEDIRDWCKCSNCSLECIRKPEECRCCMDMDRCTERMAEVEKDGQCITAHPGYAACCLNTWVLSTAAISLRTMAQKTYSATKIEKNAAELEFMRSVAYRQFVRLVYAYVGASRRVPLPNCVYNSIREAFPNVDSEYKGYEEEET</sequence>
<dbReference type="Pfam" id="PF20478">
    <property type="entry name" value="P2RX7_C"/>
    <property type="match status" value="1"/>
</dbReference>
<organism evidence="2 3">
    <name type="scientific">Acropora cervicornis</name>
    <name type="common">Staghorn coral</name>
    <dbReference type="NCBI Taxonomy" id="6130"/>
    <lineage>
        <taxon>Eukaryota</taxon>
        <taxon>Metazoa</taxon>
        <taxon>Cnidaria</taxon>
        <taxon>Anthozoa</taxon>
        <taxon>Hexacorallia</taxon>
        <taxon>Scleractinia</taxon>
        <taxon>Astrocoeniina</taxon>
        <taxon>Acroporidae</taxon>
        <taxon>Acropora</taxon>
    </lineage>
</organism>
<accession>A0AAD9UZU3</accession>
<protein>
    <recommendedName>
        <fullName evidence="1">P2X purinoreceptor 7 intracellular domain-containing protein</fullName>
    </recommendedName>
</protein>
<reference evidence="2" key="2">
    <citation type="journal article" date="2023" name="Science">
        <title>Genomic signatures of disease resistance in endangered staghorn corals.</title>
        <authorList>
            <person name="Vollmer S.V."/>
            <person name="Selwyn J.D."/>
            <person name="Despard B.A."/>
            <person name="Roesel C.L."/>
        </authorList>
    </citation>
    <scope>NUCLEOTIDE SEQUENCE</scope>
    <source>
        <strain evidence="2">K2</strain>
    </source>
</reference>
<gene>
    <name evidence="2" type="ORF">P5673_022225</name>
</gene>
<proteinExistence type="predicted"/>
<dbReference type="AlphaFoldDB" id="A0AAD9UZU3"/>
<evidence type="ECO:0000313" key="3">
    <source>
        <dbReference type="Proteomes" id="UP001249851"/>
    </source>
</evidence>
<name>A0AAD9UZU3_ACRCE</name>
<comment type="caution">
    <text evidence="2">The sequence shown here is derived from an EMBL/GenBank/DDBJ whole genome shotgun (WGS) entry which is preliminary data.</text>
</comment>
<dbReference type="InterPro" id="IPR046815">
    <property type="entry name" value="P2RX7_C"/>
</dbReference>
<evidence type="ECO:0000259" key="1">
    <source>
        <dbReference type="Pfam" id="PF20478"/>
    </source>
</evidence>
<keyword evidence="3" id="KW-1185">Reference proteome</keyword>
<feature type="domain" description="P2X purinoreceptor 7 intracellular" evidence="1">
    <location>
        <begin position="33"/>
        <end position="170"/>
    </location>
</feature>